<feature type="transmembrane region" description="Helical" evidence="5">
    <location>
        <begin position="12"/>
        <end position="32"/>
    </location>
</feature>
<evidence type="ECO:0000256" key="3">
    <source>
        <dbReference type="ARBA" id="ARBA00022989"/>
    </source>
</evidence>
<dbReference type="SUPFAM" id="SSF81665">
    <property type="entry name" value="Calcium ATPase, transmembrane domain M"/>
    <property type="match status" value="1"/>
</dbReference>
<keyword evidence="3 5" id="KW-1133">Transmembrane helix</keyword>
<evidence type="ECO:0000256" key="4">
    <source>
        <dbReference type="ARBA" id="ARBA00023136"/>
    </source>
</evidence>
<keyword evidence="7" id="KW-1185">Reference proteome</keyword>
<evidence type="ECO:0000256" key="5">
    <source>
        <dbReference type="SAM" id="Phobius"/>
    </source>
</evidence>
<dbReference type="AlphaFoldDB" id="A0A8T0A1T5"/>
<dbReference type="GO" id="GO:0006506">
    <property type="term" value="P:GPI anchor biosynthetic process"/>
    <property type="evidence" value="ECO:0007669"/>
    <property type="project" value="InterPro"/>
</dbReference>
<keyword evidence="4 5" id="KW-0472">Membrane</keyword>
<evidence type="ECO:0000313" key="6">
    <source>
        <dbReference type="EMBL" id="KAF7639266.1"/>
    </source>
</evidence>
<dbReference type="PANTHER" id="PTHR20661:SF0">
    <property type="entry name" value="PHOSPHATIDYLINOSITOL-GLYCAN BIOSYNTHESIS CLASS W PROTEIN"/>
    <property type="match status" value="1"/>
</dbReference>
<evidence type="ECO:0000313" key="7">
    <source>
        <dbReference type="Proteomes" id="UP000605970"/>
    </source>
</evidence>
<proteinExistence type="predicted"/>
<feature type="transmembrane region" description="Helical" evidence="5">
    <location>
        <begin position="68"/>
        <end position="86"/>
    </location>
</feature>
<dbReference type="Proteomes" id="UP000605970">
    <property type="component" value="Unassembled WGS sequence"/>
</dbReference>
<dbReference type="InterPro" id="IPR023298">
    <property type="entry name" value="ATPase_P-typ_TM_dom_sf"/>
</dbReference>
<dbReference type="OrthoDB" id="1158011at2759"/>
<reference evidence="6" key="1">
    <citation type="journal article" date="2020" name="Ecol. Evol.">
        <title>Genome structure and content of the rice root-knot nematode (Meloidogyne graminicola).</title>
        <authorList>
            <person name="Phan N.T."/>
            <person name="Danchin E.G.J."/>
            <person name="Klopp C."/>
            <person name="Perfus-Barbeoch L."/>
            <person name="Kozlowski D.K."/>
            <person name="Koutsovoulos G.D."/>
            <person name="Lopez-Roques C."/>
            <person name="Bouchez O."/>
            <person name="Zahm M."/>
            <person name="Besnard G."/>
            <person name="Bellafiore S."/>
        </authorList>
    </citation>
    <scope>NUCLEOTIDE SEQUENCE</scope>
    <source>
        <strain evidence="6">VN-18</strain>
    </source>
</reference>
<evidence type="ECO:0000256" key="1">
    <source>
        <dbReference type="ARBA" id="ARBA00004141"/>
    </source>
</evidence>
<keyword evidence="2 5" id="KW-0812">Transmembrane</keyword>
<evidence type="ECO:0000256" key="2">
    <source>
        <dbReference type="ARBA" id="ARBA00022692"/>
    </source>
</evidence>
<accession>A0A8T0A1T5</accession>
<dbReference type="InterPro" id="IPR009447">
    <property type="entry name" value="PIGW/GWT1"/>
</dbReference>
<protein>
    <recommendedName>
        <fullName evidence="8">Phosphatidylinositol-glycan biosynthesis class W protein</fullName>
    </recommendedName>
</protein>
<feature type="transmembrane region" description="Helical" evidence="5">
    <location>
        <begin position="141"/>
        <end position="158"/>
    </location>
</feature>
<evidence type="ECO:0008006" key="8">
    <source>
        <dbReference type="Google" id="ProtNLM"/>
    </source>
</evidence>
<comment type="caution">
    <text evidence="6">The sequence shown here is derived from an EMBL/GenBank/DDBJ whole genome shotgun (WGS) entry which is preliminary data.</text>
</comment>
<dbReference type="Pfam" id="PF06423">
    <property type="entry name" value="GWT1"/>
    <property type="match status" value="1"/>
</dbReference>
<dbReference type="GO" id="GO:0072659">
    <property type="term" value="P:protein localization to plasma membrane"/>
    <property type="evidence" value="ECO:0007669"/>
    <property type="project" value="TreeGrafter"/>
</dbReference>
<sequence>MFYNLLSLQAETAIVFLNGLLTILLRNSLVQLIWNGSNQKNIKLYLFLLDFSTIVLPMLFIQTLLSDYLFLILGTFIILILFILAINKFKMKLKRNNCSTQESSSFVSKQQNFFEMFFCCKFIRPESTKAIFNSQTMFRSLLLNTTALAILAVDFSIFPRRFAKTHYYGQSLMDTGTAAFIFVNALSDENSERNGKKPKERVLKSTMNLFFFRIPTIFILALLGIGRSLFIHFSGYGQDITEYGVHWNFFVTLFFIRLFVAIIPTKLIIIIGILIGIFYQFLLTFFGLEKLVIKNRWRRRNKKRKFYKSKS</sequence>
<dbReference type="GO" id="GO:0005783">
    <property type="term" value="C:endoplasmic reticulum"/>
    <property type="evidence" value="ECO:0007669"/>
    <property type="project" value="TreeGrafter"/>
</dbReference>
<dbReference type="GO" id="GO:0016020">
    <property type="term" value="C:membrane"/>
    <property type="evidence" value="ECO:0007669"/>
    <property type="project" value="UniProtKB-SubCell"/>
</dbReference>
<feature type="transmembrane region" description="Helical" evidence="5">
    <location>
        <begin position="269"/>
        <end position="293"/>
    </location>
</feature>
<feature type="transmembrane region" description="Helical" evidence="5">
    <location>
        <begin position="210"/>
        <end position="233"/>
    </location>
</feature>
<dbReference type="PANTHER" id="PTHR20661">
    <property type="entry name" value="PHOSPHATIDYLINOSITOL-GLYCAN BIOSYNTHESIS CLASS W PROTEIN"/>
    <property type="match status" value="1"/>
</dbReference>
<feature type="transmembrane region" description="Helical" evidence="5">
    <location>
        <begin position="44"/>
        <end position="62"/>
    </location>
</feature>
<gene>
    <name evidence="6" type="ORF">Mgra_00001227</name>
</gene>
<feature type="transmembrane region" description="Helical" evidence="5">
    <location>
        <begin position="245"/>
        <end position="263"/>
    </location>
</feature>
<dbReference type="GO" id="GO:0032216">
    <property type="term" value="F:glucosaminyl-phosphatidylinositol O-acyltransferase activity"/>
    <property type="evidence" value="ECO:0007669"/>
    <property type="project" value="TreeGrafter"/>
</dbReference>
<dbReference type="EMBL" id="JABEBT010000006">
    <property type="protein sequence ID" value="KAF7639266.1"/>
    <property type="molecule type" value="Genomic_DNA"/>
</dbReference>
<name>A0A8T0A1T5_9BILA</name>
<organism evidence="6 7">
    <name type="scientific">Meloidogyne graminicola</name>
    <dbReference type="NCBI Taxonomy" id="189291"/>
    <lineage>
        <taxon>Eukaryota</taxon>
        <taxon>Metazoa</taxon>
        <taxon>Ecdysozoa</taxon>
        <taxon>Nematoda</taxon>
        <taxon>Chromadorea</taxon>
        <taxon>Rhabditida</taxon>
        <taxon>Tylenchina</taxon>
        <taxon>Tylenchomorpha</taxon>
        <taxon>Tylenchoidea</taxon>
        <taxon>Meloidogynidae</taxon>
        <taxon>Meloidogyninae</taxon>
        <taxon>Meloidogyne</taxon>
    </lineage>
</organism>
<comment type="subcellular location">
    <subcellularLocation>
        <location evidence="1">Membrane</location>
        <topology evidence="1">Multi-pass membrane protein</topology>
    </subcellularLocation>
</comment>